<feature type="transmembrane region" description="Helical" evidence="1">
    <location>
        <begin position="106"/>
        <end position="124"/>
    </location>
</feature>
<reference evidence="2" key="1">
    <citation type="submission" date="2021-06" db="EMBL/GenBank/DDBJ databases">
        <authorList>
            <person name="Kallberg Y."/>
            <person name="Tangrot J."/>
            <person name="Rosling A."/>
        </authorList>
    </citation>
    <scope>NUCLEOTIDE SEQUENCE</scope>
    <source>
        <strain evidence="2">FL130A</strain>
    </source>
</reference>
<dbReference type="AlphaFoldDB" id="A0A9N9D677"/>
<keyword evidence="1" id="KW-0472">Membrane</keyword>
<dbReference type="OrthoDB" id="2376363at2759"/>
<gene>
    <name evidence="2" type="ORF">ALEPTO_LOCUS9192</name>
</gene>
<accession>A0A9N9D677</accession>
<evidence type="ECO:0000313" key="3">
    <source>
        <dbReference type="Proteomes" id="UP000789508"/>
    </source>
</evidence>
<feature type="transmembrane region" description="Helical" evidence="1">
    <location>
        <begin position="48"/>
        <end position="67"/>
    </location>
</feature>
<proteinExistence type="predicted"/>
<feature type="transmembrane region" description="Helical" evidence="1">
    <location>
        <begin position="12"/>
        <end position="36"/>
    </location>
</feature>
<name>A0A9N9D677_9GLOM</name>
<comment type="caution">
    <text evidence="2">The sequence shown here is derived from an EMBL/GenBank/DDBJ whole genome shotgun (WGS) entry which is preliminary data.</text>
</comment>
<sequence length="195" mass="21620">MQVVTQSVPDQAYYIISGIVAFLLAISSVIGVNALYKDKVIVMRRLSIVFIILTVIMLITSLVNLSVDISTRDQIVDSCYSAVEQSQDANTIDCRYLVKLYLIRESITLFLLGIIQTYFAYVVLRHARSMGGNSQYPYPLANKEGDDLPPTYFVYASQGVPTADNWVPPPTYNGNPNNIPVTSDVKYAENAANHA</sequence>
<keyword evidence="1" id="KW-0812">Transmembrane</keyword>
<evidence type="ECO:0000313" key="2">
    <source>
        <dbReference type="EMBL" id="CAG8626694.1"/>
    </source>
</evidence>
<organism evidence="2 3">
    <name type="scientific">Ambispora leptoticha</name>
    <dbReference type="NCBI Taxonomy" id="144679"/>
    <lineage>
        <taxon>Eukaryota</taxon>
        <taxon>Fungi</taxon>
        <taxon>Fungi incertae sedis</taxon>
        <taxon>Mucoromycota</taxon>
        <taxon>Glomeromycotina</taxon>
        <taxon>Glomeromycetes</taxon>
        <taxon>Archaeosporales</taxon>
        <taxon>Ambisporaceae</taxon>
        <taxon>Ambispora</taxon>
    </lineage>
</organism>
<dbReference type="Proteomes" id="UP000789508">
    <property type="component" value="Unassembled WGS sequence"/>
</dbReference>
<dbReference type="EMBL" id="CAJVPS010006560">
    <property type="protein sequence ID" value="CAG8626694.1"/>
    <property type="molecule type" value="Genomic_DNA"/>
</dbReference>
<keyword evidence="1" id="KW-1133">Transmembrane helix</keyword>
<protein>
    <submittedName>
        <fullName evidence="2">7037_t:CDS:1</fullName>
    </submittedName>
</protein>
<keyword evidence="3" id="KW-1185">Reference proteome</keyword>
<evidence type="ECO:0000256" key="1">
    <source>
        <dbReference type="SAM" id="Phobius"/>
    </source>
</evidence>